<dbReference type="AlphaFoldDB" id="A0A669R3U7"/>
<dbReference type="InterPro" id="IPR036249">
    <property type="entry name" value="Thioredoxin-like_sf"/>
</dbReference>
<evidence type="ECO:0000313" key="7">
    <source>
        <dbReference type="Proteomes" id="UP000472261"/>
    </source>
</evidence>
<dbReference type="Pfam" id="PF14497">
    <property type="entry name" value="GST_C_3"/>
    <property type="match status" value="1"/>
</dbReference>
<reference evidence="6" key="2">
    <citation type="submission" date="2025-09" db="UniProtKB">
        <authorList>
            <consortium name="Ensembl"/>
        </authorList>
    </citation>
    <scope>IDENTIFICATION</scope>
</reference>
<dbReference type="PRINTS" id="PR01266">
    <property type="entry name" value="GSTRNSFRASEA"/>
</dbReference>
<evidence type="ECO:0000256" key="1">
    <source>
        <dbReference type="ARBA" id="ARBA00011055"/>
    </source>
</evidence>
<evidence type="ECO:0000313" key="6">
    <source>
        <dbReference type="Ensembl" id="ENSPCLP00000022321.1"/>
    </source>
</evidence>
<evidence type="ECO:0000259" key="4">
    <source>
        <dbReference type="PROSITE" id="PS50404"/>
    </source>
</evidence>
<dbReference type="InterPro" id="IPR003080">
    <property type="entry name" value="GST_alpha"/>
</dbReference>
<dbReference type="SFLD" id="SFLDG01205">
    <property type="entry name" value="AMPS.1"/>
    <property type="match status" value="1"/>
</dbReference>
<sequence length="222" mass="25383">MSGKPVLHYANTRGRMESVRWLLAAAGVEFEERIMKTKDDFQKLRTDGSLLFQQVPMVEIDGMKMVQTRAILCYIAGKYNLYGKDLKERAWIDMYVEGTTDLMGMIMALPFQAADVKEKNIALITERATTRYFPVYEKALKDHGQDYLVGNKLSWADIHLLEAILMTEELKSDILSAFPLLQAFKGRMSNVPTIKKFLQPGSQRKPPLDEKSIANVRKIFNI</sequence>
<evidence type="ECO:0000256" key="3">
    <source>
        <dbReference type="ARBA" id="ARBA00022679"/>
    </source>
</evidence>
<gene>
    <name evidence="6" type="primary">LOC116240798</name>
</gene>
<dbReference type="Gene3D" id="1.20.1050.10">
    <property type="match status" value="1"/>
</dbReference>
<dbReference type="PANTHER" id="PTHR11571">
    <property type="entry name" value="GLUTATHIONE S-TRANSFERASE"/>
    <property type="match status" value="1"/>
</dbReference>
<dbReference type="PROSITE" id="PS50405">
    <property type="entry name" value="GST_CTER"/>
    <property type="match status" value="1"/>
</dbReference>
<dbReference type="SUPFAM" id="SSF47616">
    <property type="entry name" value="GST C-terminal domain-like"/>
    <property type="match status" value="1"/>
</dbReference>
<keyword evidence="7" id="KW-1185">Reference proteome</keyword>
<dbReference type="FunFam" id="1.20.1050.10:FF:000005">
    <property type="entry name" value="Glutathione S-transferase A1"/>
    <property type="match status" value="1"/>
</dbReference>
<dbReference type="OMA" id="DMIMILP"/>
<dbReference type="Pfam" id="PF02798">
    <property type="entry name" value="GST_N"/>
    <property type="match status" value="1"/>
</dbReference>
<accession>A0A669R3U7</accession>
<dbReference type="SFLD" id="SFLDS00019">
    <property type="entry name" value="Glutathione_Transferase_(cytos"/>
    <property type="match status" value="1"/>
</dbReference>
<dbReference type="PROSITE" id="PS50404">
    <property type="entry name" value="GST_NTER"/>
    <property type="match status" value="1"/>
</dbReference>
<dbReference type="Proteomes" id="UP000472261">
    <property type="component" value="Unplaced"/>
</dbReference>
<evidence type="ECO:0000259" key="5">
    <source>
        <dbReference type="PROSITE" id="PS50405"/>
    </source>
</evidence>
<feature type="domain" description="GST C-terminal" evidence="5">
    <location>
        <begin position="85"/>
        <end position="208"/>
    </location>
</feature>
<dbReference type="InterPro" id="IPR010987">
    <property type="entry name" value="Glutathione-S-Trfase_C-like"/>
</dbReference>
<dbReference type="GO" id="GO:0006805">
    <property type="term" value="P:xenobiotic metabolic process"/>
    <property type="evidence" value="ECO:0007669"/>
    <property type="project" value="TreeGrafter"/>
</dbReference>
<evidence type="ECO:0000256" key="2">
    <source>
        <dbReference type="ARBA" id="ARBA00012452"/>
    </source>
</evidence>
<dbReference type="InterPro" id="IPR004046">
    <property type="entry name" value="GST_C"/>
</dbReference>
<comment type="similarity">
    <text evidence="1">Belongs to the GST superfamily. Alpha family.</text>
</comment>
<dbReference type="CDD" id="cd03208">
    <property type="entry name" value="GST_C_Alpha"/>
    <property type="match status" value="1"/>
</dbReference>
<dbReference type="InterPro" id="IPR004045">
    <property type="entry name" value="Glutathione_S-Trfase_N"/>
</dbReference>
<dbReference type="InterPro" id="IPR050213">
    <property type="entry name" value="GST_superfamily"/>
</dbReference>
<feature type="domain" description="GST N-terminal" evidence="4">
    <location>
        <begin position="3"/>
        <end position="83"/>
    </location>
</feature>
<dbReference type="GO" id="GO:0004364">
    <property type="term" value="F:glutathione transferase activity"/>
    <property type="evidence" value="ECO:0007669"/>
    <property type="project" value="UniProtKB-EC"/>
</dbReference>
<dbReference type="Ensembl" id="ENSPCLT00000030850.1">
    <property type="protein sequence ID" value="ENSPCLP00000022321.1"/>
    <property type="gene ID" value="ENSPCLG00000019561.1"/>
</dbReference>
<dbReference type="PANTHER" id="PTHR11571:SF107">
    <property type="entry name" value="GLUTATHIONE S-TRANSFERASE A1"/>
    <property type="match status" value="1"/>
</dbReference>
<dbReference type="SUPFAM" id="SSF52833">
    <property type="entry name" value="Thioredoxin-like"/>
    <property type="match status" value="1"/>
</dbReference>
<name>A0A669R3U7_PHACC</name>
<proteinExistence type="inferred from homology"/>
<dbReference type="EC" id="2.5.1.18" evidence="2"/>
<keyword evidence="3" id="KW-0808">Transferase</keyword>
<organism evidence="6 7">
    <name type="scientific">Phasianus colchicus</name>
    <name type="common">Common pheasant</name>
    <dbReference type="NCBI Taxonomy" id="9054"/>
    <lineage>
        <taxon>Eukaryota</taxon>
        <taxon>Metazoa</taxon>
        <taxon>Chordata</taxon>
        <taxon>Craniata</taxon>
        <taxon>Vertebrata</taxon>
        <taxon>Euteleostomi</taxon>
        <taxon>Archelosauria</taxon>
        <taxon>Archosauria</taxon>
        <taxon>Dinosauria</taxon>
        <taxon>Saurischia</taxon>
        <taxon>Theropoda</taxon>
        <taxon>Coelurosauria</taxon>
        <taxon>Aves</taxon>
        <taxon>Neognathae</taxon>
        <taxon>Galloanserae</taxon>
        <taxon>Galliformes</taxon>
        <taxon>Phasianidae</taxon>
        <taxon>Phasianinae</taxon>
        <taxon>Phasianus</taxon>
    </lineage>
</organism>
<dbReference type="SFLD" id="SFLDG00363">
    <property type="entry name" value="AMPS_(cytGST):_Alpha-__Mu-__Pi"/>
    <property type="match status" value="1"/>
</dbReference>
<protein>
    <recommendedName>
        <fullName evidence="2">glutathione transferase</fullName>
        <ecNumber evidence="2">2.5.1.18</ecNumber>
    </recommendedName>
</protein>
<reference evidence="6" key="1">
    <citation type="submission" date="2025-08" db="UniProtKB">
        <authorList>
            <consortium name="Ensembl"/>
        </authorList>
    </citation>
    <scope>IDENTIFICATION</scope>
</reference>
<dbReference type="Gene3D" id="3.40.30.10">
    <property type="entry name" value="Glutaredoxin"/>
    <property type="match status" value="1"/>
</dbReference>
<dbReference type="InterPro" id="IPR040079">
    <property type="entry name" value="Glutathione_S-Trfase"/>
</dbReference>
<dbReference type="InterPro" id="IPR036282">
    <property type="entry name" value="Glutathione-S-Trfase_C_sf"/>
</dbReference>
<dbReference type="GO" id="GO:0006749">
    <property type="term" value="P:glutathione metabolic process"/>
    <property type="evidence" value="ECO:0007669"/>
    <property type="project" value="TreeGrafter"/>
</dbReference>